<reference evidence="1 2" key="1">
    <citation type="journal article" date="2008" name="Proc. Natl. Acad. Sci. U.S.A.">
        <title>Niche adaptation and genome expansion in the chlorophyll d-producing cyanobacterium Acaryochloris marina.</title>
        <authorList>
            <person name="Swingley W.D."/>
            <person name="Chen M."/>
            <person name="Cheung P.C."/>
            <person name="Conrad A.L."/>
            <person name="Dejesa L.C."/>
            <person name="Hao J."/>
            <person name="Honchak B.M."/>
            <person name="Karbach L.E."/>
            <person name="Kurdoglu A."/>
            <person name="Lahiri S."/>
            <person name="Mastrian S.D."/>
            <person name="Miyashita H."/>
            <person name="Page L."/>
            <person name="Ramakrishna P."/>
            <person name="Satoh S."/>
            <person name="Sattley W.M."/>
            <person name="Shimada Y."/>
            <person name="Taylor H.L."/>
            <person name="Tomo T."/>
            <person name="Tsuchiya T."/>
            <person name="Wang Z.T."/>
            <person name="Raymond J."/>
            <person name="Mimuro M."/>
            <person name="Blankenship R.E."/>
            <person name="Touchman J.W."/>
        </authorList>
    </citation>
    <scope>NUCLEOTIDE SEQUENCE [LARGE SCALE GENOMIC DNA]</scope>
    <source>
        <strain evidence="2">MBIC 11017</strain>
    </source>
</reference>
<proteinExistence type="predicted"/>
<organism evidence="1 2">
    <name type="scientific">Acaryochloris marina (strain MBIC 11017)</name>
    <dbReference type="NCBI Taxonomy" id="329726"/>
    <lineage>
        <taxon>Bacteria</taxon>
        <taxon>Bacillati</taxon>
        <taxon>Cyanobacteriota</taxon>
        <taxon>Cyanophyceae</taxon>
        <taxon>Acaryochloridales</taxon>
        <taxon>Acaryochloridaceae</taxon>
        <taxon>Acaryochloris</taxon>
    </lineage>
</organism>
<dbReference type="InterPro" id="IPR027417">
    <property type="entry name" value="P-loop_NTPase"/>
</dbReference>
<dbReference type="SUPFAM" id="SSF52540">
    <property type="entry name" value="P-loop containing nucleoside triphosphate hydrolases"/>
    <property type="match status" value="2"/>
</dbReference>
<name>B0CBG5_ACAM1</name>
<accession>B0CBG5</accession>
<evidence type="ECO:0008006" key="3">
    <source>
        <dbReference type="Google" id="ProtNLM"/>
    </source>
</evidence>
<dbReference type="STRING" id="329726.AM1_2954"/>
<dbReference type="HOGENOM" id="CLU_041246_1_0_3"/>
<dbReference type="eggNOG" id="COG4928">
    <property type="taxonomic scope" value="Bacteria"/>
</dbReference>
<evidence type="ECO:0000313" key="2">
    <source>
        <dbReference type="Proteomes" id="UP000000268"/>
    </source>
</evidence>
<gene>
    <name evidence="1" type="ordered locus">AM1_2954</name>
</gene>
<sequence>MANSNTTSSNEYCKRSILLAERFTHQLYTGHRGAGKSTELLRLAKFLQDHDFQVVYFAADDEDIDAEDAQYTDILLACTRHLLQVLKGPQENPVWRWMQSRSQALKKLLQSEITLDNISIESQITQFAKLTATLKASPDTRAKIRKIVEPHTVSLIEALNQFIEEAMAKSDYKSTQKLVVIADNLDRITPVIAGEGGRSNHEQIFIDRNEQLKALNCHVIYTVPISLVYSGRATDLRDIYDTDPQVLPMIMVRKPDWKEHQPGLEIMKDIIARRIYRTEVVNASLGLDSQIFDAPETLNQICLMSGGHVRNLMLLAQSSVRRTQALPITERTVKRAITEARNTYRNAVYERQWTILAQVAVTKKVLNDEVHRELLFNRCILEYRFLDENEELQCWYDVHPLIRGIQEFQIALNKAEDAAMTKVEAKTKTEDEAS</sequence>
<dbReference type="KEGG" id="amr:AM1_2954"/>
<keyword evidence="2" id="KW-1185">Reference proteome</keyword>
<evidence type="ECO:0000313" key="1">
    <source>
        <dbReference type="EMBL" id="ABW27950.1"/>
    </source>
</evidence>
<dbReference type="EMBL" id="CP000828">
    <property type="protein sequence ID" value="ABW27950.1"/>
    <property type="molecule type" value="Genomic_DNA"/>
</dbReference>
<dbReference type="Proteomes" id="UP000000268">
    <property type="component" value="Chromosome"/>
</dbReference>
<protein>
    <recommendedName>
        <fullName evidence="3">Orc1-like AAA ATPase domain-containing protein</fullName>
    </recommendedName>
</protein>
<dbReference type="AlphaFoldDB" id="B0CBG5"/>
<dbReference type="RefSeq" id="WP_012163384.1">
    <property type="nucleotide sequence ID" value="NC_009925.1"/>
</dbReference>